<dbReference type="PANTHER" id="PTHR12586:SF1">
    <property type="entry name" value="CDP-DIACYLGLYCEROL--GLYCEROL-3-PHOSPHATE 3-PHOSPHATIDYLTRANSFERASE, MITOCHONDRIAL"/>
    <property type="match status" value="1"/>
</dbReference>
<keyword evidence="5 7" id="KW-0594">Phospholipid biosynthesis</keyword>
<dbReference type="Proteomes" id="UP000001072">
    <property type="component" value="Unassembled WGS sequence"/>
</dbReference>
<keyword evidence="2 7" id="KW-0808">Transferase</keyword>
<comment type="function">
    <text evidence="7">Functions in the biosynthesis of the anionic phospholipids phosphatidylglycerol and cardiolipin.</text>
</comment>
<dbReference type="GO" id="GO:0032049">
    <property type="term" value="P:cardiolipin biosynthetic process"/>
    <property type="evidence" value="ECO:0007669"/>
    <property type="project" value="EnsemblFungi"/>
</dbReference>
<dbReference type="CDD" id="cd09135">
    <property type="entry name" value="PLDc_PGS1_euk_1"/>
    <property type="match status" value="1"/>
</dbReference>
<keyword evidence="1 7" id="KW-0444">Lipid biosynthesis</keyword>
<dbReference type="UniPathway" id="UPA00084">
    <property type="reaction ID" value="UER00503"/>
</dbReference>
<evidence type="ECO:0000313" key="8">
    <source>
        <dbReference type="EMBL" id="EGG10378.1"/>
    </source>
</evidence>
<dbReference type="GeneID" id="18921963"/>
<organism evidence="9">
    <name type="scientific">Melampsora larici-populina (strain 98AG31 / pathotype 3-4-7)</name>
    <name type="common">Poplar leaf rust fungus</name>
    <dbReference type="NCBI Taxonomy" id="747676"/>
    <lineage>
        <taxon>Eukaryota</taxon>
        <taxon>Fungi</taxon>
        <taxon>Dikarya</taxon>
        <taxon>Basidiomycota</taxon>
        <taxon>Pucciniomycotina</taxon>
        <taxon>Pucciniomycetes</taxon>
        <taxon>Pucciniales</taxon>
        <taxon>Melampsoraceae</taxon>
        <taxon>Melampsora</taxon>
    </lineage>
</organism>
<accession>F4RBD7</accession>
<evidence type="ECO:0000256" key="2">
    <source>
        <dbReference type="ARBA" id="ARBA00022679"/>
    </source>
</evidence>
<keyword evidence="6 7" id="KW-1208">Phospholipid metabolism</keyword>
<dbReference type="PANTHER" id="PTHR12586">
    <property type="entry name" value="CDP-DIACYLGLYCEROL--SERINE O-PHOSPHATIDYLTRANSFERASE"/>
    <property type="match status" value="1"/>
</dbReference>
<dbReference type="KEGG" id="mlr:MELLADRAFT_103410"/>
<gene>
    <name evidence="8" type="ORF">MELLADRAFT_103410</name>
</gene>
<comment type="catalytic activity">
    <reaction evidence="7">
        <text>a CDP-1,2-diacyl-sn-glycerol + sn-glycerol 3-phosphate = a 1,2-diacyl-sn-glycero-3-phospho-(1'-sn-glycero-3'-phosphate) + CMP + H(+)</text>
        <dbReference type="Rhea" id="RHEA:12593"/>
        <dbReference type="ChEBI" id="CHEBI:15378"/>
        <dbReference type="ChEBI" id="CHEBI:57597"/>
        <dbReference type="ChEBI" id="CHEBI:58332"/>
        <dbReference type="ChEBI" id="CHEBI:60110"/>
        <dbReference type="ChEBI" id="CHEBI:60377"/>
        <dbReference type="EC" id="2.7.8.5"/>
    </reaction>
</comment>
<dbReference type="Gene3D" id="3.30.870.10">
    <property type="entry name" value="Endonuclease Chain A"/>
    <property type="match status" value="2"/>
</dbReference>
<dbReference type="eggNOG" id="KOG3964">
    <property type="taxonomic scope" value="Eukaryota"/>
</dbReference>
<keyword evidence="7" id="KW-0067">ATP-binding</keyword>
<evidence type="ECO:0000256" key="7">
    <source>
        <dbReference type="RuleBase" id="RU365024"/>
    </source>
</evidence>
<dbReference type="SUPFAM" id="SSF56024">
    <property type="entry name" value="Phospholipase D/nuclease"/>
    <property type="match status" value="1"/>
</dbReference>
<dbReference type="AlphaFoldDB" id="F4RBD7"/>
<keyword evidence="7" id="KW-0547">Nucleotide-binding</keyword>
<dbReference type="FunCoup" id="F4RBD7">
    <property type="interactions" value="575"/>
</dbReference>
<name>F4RBD7_MELLP</name>
<evidence type="ECO:0000313" key="9">
    <source>
        <dbReference type="Proteomes" id="UP000001072"/>
    </source>
</evidence>
<evidence type="ECO:0000256" key="6">
    <source>
        <dbReference type="ARBA" id="ARBA00023264"/>
    </source>
</evidence>
<keyword evidence="4 7" id="KW-0443">Lipid metabolism</keyword>
<dbReference type="InParanoid" id="F4RBD7"/>
<evidence type="ECO:0000256" key="3">
    <source>
        <dbReference type="ARBA" id="ARBA00022737"/>
    </source>
</evidence>
<keyword evidence="7" id="KW-0496">Mitochondrion</keyword>
<dbReference type="EMBL" id="GL883095">
    <property type="protein sequence ID" value="EGG10378.1"/>
    <property type="molecule type" value="Genomic_DNA"/>
</dbReference>
<evidence type="ECO:0000256" key="5">
    <source>
        <dbReference type="ARBA" id="ARBA00023209"/>
    </source>
</evidence>
<dbReference type="GO" id="GO:0031966">
    <property type="term" value="C:mitochondrial membrane"/>
    <property type="evidence" value="ECO:0007669"/>
    <property type="project" value="EnsemblFungi"/>
</dbReference>
<sequence>MNLDSQPSSRLNGSTELKRFVCDLAQQLPCFKARAQDIQIIKKPNEFYQTLLDMISKARHRIFIASLYIGKEEHELITALHRSLKSTPTLHLTIVVDCLRSTREDPQPSSGSILASLKTEFPNQVEIALFHTSELFGWRKSWIPRRFDEGWGLQHMKVYGVDDHLIMSGANLSHDYFTNRMDRYIKISNHSLLADYFHELCKTTAQLSYTIDPNSTPTNLSFSWPKNHDLQRPDHSKLTSTKFKTTGHHKYQSLTQKWKTLTSDSTAFDSQDSKVYIFPVLQIGPFEIRQETRLVVPELIRLANTLETLTDGCKVRLDWTSGYFSILRDYKRMLLESNLNVSITSASPEANGFYQSKGVSKYIPDAYTYLESLFYQDIIKARKQDQIQIREWIKEGWTYHAKGIWLSRICNPNPSADIPTDSTHLNSNRSISNEFEPFLTMIGSSNYGRRSAERDLECNLLIIDETEEKGVSNQLTEELTGLRKNATGLVCEDWFEGDGRQVGLGVKLATRLIRNML</sequence>
<keyword evidence="3" id="KW-0677">Repeat</keyword>
<evidence type="ECO:0000256" key="4">
    <source>
        <dbReference type="ARBA" id="ARBA00023098"/>
    </source>
</evidence>
<keyword evidence="9" id="KW-1185">Reference proteome</keyword>
<dbReference type="EC" id="2.7.8.5" evidence="7"/>
<dbReference type="STRING" id="747676.F4RBD7"/>
<protein>
    <recommendedName>
        <fullName evidence="7">CDP-diacylglycerol--glycerol-3-phosphate 3-phosphatidyltransferase</fullName>
        <ecNumber evidence="7">2.7.8.5</ecNumber>
    </recommendedName>
</protein>
<comment type="subcellular location">
    <subcellularLocation>
        <location evidence="7">Mitochondrion</location>
    </subcellularLocation>
</comment>
<comment type="pathway">
    <text evidence="7">Phospholipid metabolism; phosphatidylglycerol biosynthesis; phosphatidylglycerol from CDP-diacylglycerol: step 1/2.</text>
</comment>
<dbReference type="GO" id="GO:0005524">
    <property type="term" value="F:ATP binding"/>
    <property type="evidence" value="ECO:0007669"/>
    <property type="project" value="UniProtKB-KW"/>
</dbReference>
<dbReference type="GO" id="GO:0008444">
    <property type="term" value="F:CDP-diacylglycerol-glycerol-3-phosphate 3-phosphatidyltransferase activity"/>
    <property type="evidence" value="ECO:0007669"/>
    <property type="project" value="UniProtKB-EC"/>
</dbReference>
<dbReference type="OrthoDB" id="10250191at2759"/>
<dbReference type="VEuPathDB" id="FungiDB:MELLADRAFT_103410"/>
<evidence type="ECO:0000256" key="1">
    <source>
        <dbReference type="ARBA" id="ARBA00022516"/>
    </source>
</evidence>
<dbReference type="InterPro" id="IPR016270">
    <property type="entry name" value="PGS1"/>
</dbReference>
<reference evidence="9" key="1">
    <citation type="journal article" date="2011" name="Proc. Natl. Acad. Sci. U.S.A.">
        <title>Obligate biotrophy features unraveled by the genomic analysis of rust fungi.</title>
        <authorList>
            <person name="Duplessis S."/>
            <person name="Cuomo C.A."/>
            <person name="Lin Y.-C."/>
            <person name="Aerts A."/>
            <person name="Tisserant E."/>
            <person name="Veneault-Fourrey C."/>
            <person name="Joly D.L."/>
            <person name="Hacquard S."/>
            <person name="Amselem J."/>
            <person name="Cantarel B.L."/>
            <person name="Chiu R."/>
            <person name="Coutinho P.M."/>
            <person name="Feau N."/>
            <person name="Field M."/>
            <person name="Frey P."/>
            <person name="Gelhaye E."/>
            <person name="Goldberg J."/>
            <person name="Grabherr M.G."/>
            <person name="Kodira C.D."/>
            <person name="Kohler A."/>
            <person name="Kuees U."/>
            <person name="Lindquist E.A."/>
            <person name="Lucas S.M."/>
            <person name="Mago R."/>
            <person name="Mauceli E."/>
            <person name="Morin E."/>
            <person name="Murat C."/>
            <person name="Pangilinan J.L."/>
            <person name="Park R."/>
            <person name="Pearson M."/>
            <person name="Quesneville H."/>
            <person name="Rouhier N."/>
            <person name="Sakthikumar S."/>
            <person name="Salamov A.A."/>
            <person name="Schmutz J."/>
            <person name="Selles B."/>
            <person name="Shapiro H."/>
            <person name="Tanguay P."/>
            <person name="Tuskan G.A."/>
            <person name="Henrissat B."/>
            <person name="Van de Peer Y."/>
            <person name="Rouze P."/>
            <person name="Ellis J.G."/>
            <person name="Dodds P.N."/>
            <person name="Schein J.E."/>
            <person name="Zhong S."/>
            <person name="Hamelin R.C."/>
            <person name="Grigoriev I.V."/>
            <person name="Szabo L.J."/>
            <person name="Martin F."/>
        </authorList>
    </citation>
    <scope>NUCLEOTIDE SEQUENCE [LARGE SCALE GENOMIC DNA]</scope>
    <source>
        <strain evidence="9">98AG31 / pathotype 3-4-7</strain>
    </source>
</reference>
<comment type="similarity">
    <text evidence="7">Belongs to the CDP-alcohol phosphatidyltransferase class-II family.</text>
</comment>
<dbReference type="RefSeq" id="XP_007406679.1">
    <property type="nucleotide sequence ID" value="XM_007406617.1"/>
</dbReference>
<dbReference type="CDD" id="cd09137">
    <property type="entry name" value="PLDc_PGS1_euk_2"/>
    <property type="match status" value="1"/>
</dbReference>
<dbReference type="HOGENOM" id="CLU_030471_1_1_1"/>
<proteinExistence type="inferred from homology"/>